<proteinExistence type="predicted"/>
<dbReference type="EMBL" id="CP046902">
    <property type="protein sequence ID" value="QGZ31152.1"/>
    <property type="molecule type" value="Genomic_DNA"/>
</dbReference>
<evidence type="ECO:0000313" key="2">
    <source>
        <dbReference type="Proteomes" id="UP000438983"/>
    </source>
</evidence>
<dbReference type="Proteomes" id="UP000438983">
    <property type="component" value="Chromosome"/>
</dbReference>
<dbReference type="RefSeq" id="WP_158188616.1">
    <property type="nucleotide sequence ID" value="NZ_CP046902.1"/>
</dbReference>
<gene>
    <name evidence="1" type="ORF">GQA94_14180</name>
</gene>
<sequence>MRAIEKAVAECESVLRADLTYNKEHGIWPSTNRVIERMLGMRNDLGKAYQDLYEQLHSHHRALESFFDMLVFLPVGWSPEKAIKARKDRDELISVNSQIASLATQLGGLLSRRSDIQETSGFSSETHYHVLDVLKDAAEHNHHFSLYVEDDLVGLHNQYDLKYWPTLSDFAEALAADARDAMVVADNSVTAAATESRKPGLTDFLRAYYSKLDEHSIERGGLIPNTFRLSDAAIASLLSCVLDLSPDKLMSAESVKRFRQGERSKKSVATRLPLGWNNHFGKN</sequence>
<dbReference type="AlphaFoldDB" id="A0A6I6LX24"/>
<dbReference type="OrthoDB" id="7593213at2"/>
<evidence type="ECO:0000313" key="1">
    <source>
        <dbReference type="EMBL" id="QGZ31152.1"/>
    </source>
</evidence>
<protein>
    <submittedName>
        <fullName evidence="1">Uncharacterized protein</fullName>
    </submittedName>
</protein>
<name>A0A6I6LX24_STUST</name>
<accession>A0A6I6LX24</accession>
<organism evidence="1 2">
    <name type="scientific">Stutzerimonas stutzeri</name>
    <name type="common">Pseudomonas stutzeri</name>
    <dbReference type="NCBI Taxonomy" id="316"/>
    <lineage>
        <taxon>Bacteria</taxon>
        <taxon>Pseudomonadati</taxon>
        <taxon>Pseudomonadota</taxon>
        <taxon>Gammaproteobacteria</taxon>
        <taxon>Pseudomonadales</taxon>
        <taxon>Pseudomonadaceae</taxon>
        <taxon>Stutzerimonas</taxon>
    </lineage>
</organism>
<reference evidence="1 2" key="1">
    <citation type="submission" date="2019-12" db="EMBL/GenBank/DDBJ databases">
        <title>Complete genome sequence of Pseudomonas stutzeri.</title>
        <authorList>
            <person name="Lim S.R."/>
            <person name="Kim J.H."/>
        </authorList>
    </citation>
    <scope>NUCLEOTIDE SEQUENCE [LARGE SCALE GENOMIC DNA]</scope>
    <source>
        <strain evidence="1 2">PM101005</strain>
    </source>
</reference>